<keyword evidence="2" id="KW-1185">Reference proteome</keyword>
<sequence length="95" mass="10597">MMKRFQLGRATILDGEAPEYMWLKKMLTDRVPRTDILRSVMRCLGGNELLADAMVKVAEGGMSRGEFAALVEQYQAGITAQPQVFPKRGAELSCF</sequence>
<name>A0A975UAQ6_9VIBR</name>
<organism evidence="1 2">
    <name type="scientific">Vibrio ostreae</name>
    <dbReference type="NCBI Taxonomy" id="2841925"/>
    <lineage>
        <taxon>Bacteria</taxon>
        <taxon>Pseudomonadati</taxon>
        <taxon>Pseudomonadota</taxon>
        <taxon>Gammaproteobacteria</taxon>
        <taxon>Vibrionales</taxon>
        <taxon>Vibrionaceae</taxon>
        <taxon>Vibrio</taxon>
    </lineage>
</organism>
<dbReference type="AlphaFoldDB" id="A0A975UAQ6"/>
<protein>
    <submittedName>
        <fullName evidence="1">Uncharacterized protein</fullName>
    </submittedName>
</protein>
<dbReference type="RefSeq" id="WP_136482993.1">
    <property type="nucleotide sequence ID" value="NZ_CP076643.1"/>
</dbReference>
<evidence type="ECO:0000313" key="2">
    <source>
        <dbReference type="Proteomes" id="UP000694232"/>
    </source>
</evidence>
<dbReference type="Proteomes" id="UP000694232">
    <property type="component" value="Chromosome 1"/>
</dbReference>
<gene>
    <name evidence="1" type="ORF">KNV97_08775</name>
</gene>
<proteinExistence type="predicted"/>
<evidence type="ECO:0000313" key="1">
    <source>
        <dbReference type="EMBL" id="QXO18354.1"/>
    </source>
</evidence>
<reference evidence="1" key="1">
    <citation type="submission" date="2021-06" db="EMBL/GenBank/DDBJ databases">
        <title>Vibrio nov. sp., novel gut bacterium isolated from Yellow Sea oyster.</title>
        <authorList>
            <person name="Muhammad N."/>
            <person name="Nguyen T.H."/>
            <person name="Lee Y.-J."/>
            <person name="Ko J."/>
            <person name="Kim S.-G."/>
        </authorList>
    </citation>
    <scope>NUCLEOTIDE SEQUENCE</scope>
    <source>
        <strain evidence="1">OG9-811</strain>
    </source>
</reference>
<dbReference type="KEGG" id="vos:KNV97_08775"/>
<dbReference type="EMBL" id="CP076643">
    <property type="protein sequence ID" value="QXO18354.1"/>
    <property type="molecule type" value="Genomic_DNA"/>
</dbReference>
<accession>A0A975UAQ6</accession>